<dbReference type="AlphaFoldDB" id="A0A8H6X4A2"/>
<reference evidence="1" key="1">
    <citation type="submission" date="2020-05" db="EMBL/GenBank/DDBJ databases">
        <title>Mycena genomes resolve the evolution of fungal bioluminescence.</title>
        <authorList>
            <person name="Tsai I.J."/>
        </authorList>
    </citation>
    <scope>NUCLEOTIDE SEQUENCE</scope>
    <source>
        <strain evidence="1">160909Yilan</strain>
    </source>
</reference>
<dbReference type="Proteomes" id="UP000623467">
    <property type="component" value="Unassembled WGS sequence"/>
</dbReference>
<gene>
    <name evidence="1" type="ORF">MSAN_02382800</name>
</gene>
<evidence type="ECO:0000313" key="1">
    <source>
        <dbReference type="EMBL" id="KAF7334215.1"/>
    </source>
</evidence>
<sequence>MPPQNGSYTYPVLTLPKETTAKIFTKFASALASAPCKRLCRRTARPSPISSLCVVFRGCRARAKYVLLHFACKSTPLPALRPAIQPVAISAPTTCALHHQARLVRSSTMLLRRSQREYVSHPFLALQMALLQRSGSTERGHCAETHPQKNRALRFPLHISVPP</sequence>
<comment type="caution">
    <text evidence="1">The sequence shown here is derived from an EMBL/GenBank/DDBJ whole genome shotgun (WGS) entry which is preliminary data.</text>
</comment>
<proteinExistence type="predicted"/>
<name>A0A8H6X4A2_9AGAR</name>
<keyword evidence="2" id="KW-1185">Reference proteome</keyword>
<organism evidence="1 2">
    <name type="scientific">Mycena sanguinolenta</name>
    <dbReference type="NCBI Taxonomy" id="230812"/>
    <lineage>
        <taxon>Eukaryota</taxon>
        <taxon>Fungi</taxon>
        <taxon>Dikarya</taxon>
        <taxon>Basidiomycota</taxon>
        <taxon>Agaricomycotina</taxon>
        <taxon>Agaricomycetes</taxon>
        <taxon>Agaricomycetidae</taxon>
        <taxon>Agaricales</taxon>
        <taxon>Marasmiineae</taxon>
        <taxon>Mycenaceae</taxon>
        <taxon>Mycena</taxon>
    </lineage>
</organism>
<accession>A0A8H6X4A2</accession>
<dbReference type="EMBL" id="JACAZH010000049">
    <property type="protein sequence ID" value="KAF7334215.1"/>
    <property type="molecule type" value="Genomic_DNA"/>
</dbReference>
<protein>
    <submittedName>
        <fullName evidence="1">Uncharacterized protein</fullName>
    </submittedName>
</protein>
<evidence type="ECO:0000313" key="2">
    <source>
        <dbReference type="Proteomes" id="UP000623467"/>
    </source>
</evidence>